<keyword evidence="2" id="KW-1185">Reference proteome</keyword>
<proteinExistence type="predicted"/>
<evidence type="ECO:0000313" key="1">
    <source>
        <dbReference type="EMBL" id="GKU98149.1"/>
    </source>
</evidence>
<sequence>MSERKRGKFCELAFLSRPVLDCPVALALGLGLPSCVIKWWRD</sequence>
<dbReference type="AlphaFoldDB" id="A0AAV5IIG4"/>
<gene>
    <name evidence="1" type="ORF">SLEP1_g11185</name>
</gene>
<dbReference type="EMBL" id="BPVZ01000012">
    <property type="protein sequence ID" value="GKU98149.1"/>
    <property type="molecule type" value="Genomic_DNA"/>
</dbReference>
<dbReference type="Proteomes" id="UP001054252">
    <property type="component" value="Unassembled WGS sequence"/>
</dbReference>
<accession>A0AAV5IIG4</accession>
<reference evidence="1 2" key="1">
    <citation type="journal article" date="2021" name="Commun. Biol.">
        <title>The genome of Shorea leprosula (Dipterocarpaceae) highlights the ecological relevance of drought in aseasonal tropical rainforests.</title>
        <authorList>
            <person name="Ng K.K.S."/>
            <person name="Kobayashi M.J."/>
            <person name="Fawcett J.A."/>
            <person name="Hatakeyama M."/>
            <person name="Paape T."/>
            <person name="Ng C.H."/>
            <person name="Ang C.C."/>
            <person name="Tnah L.H."/>
            <person name="Lee C.T."/>
            <person name="Nishiyama T."/>
            <person name="Sese J."/>
            <person name="O'Brien M.J."/>
            <person name="Copetti D."/>
            <person name="Mohd Noor M.I."/>
            <person name="Ong R.C."/>
            <person name="Putra M."/>
            <person name="Sireger I.Z."/>
            <person name="Indrioko S."/>
            <person name="Kosugi Y."/>
            <person name="Izuno A."/>
            <person name="Isagi Y."/>
            <person name="Lee S.L."/>
            <person name="Shimizu K.K."/>
        </authorList>
    </citation>
    <scope>NUCLEOTIDE SEQUENCE [LARGE SCALE GENOMIC DNA]</scope>
    <source>
        <strain evidence="1">214</strain>
    </source>
</reference>
<evidence type="ECO:0000313" key="2">
    <source>
        <dbReference type="Proteomes" id="UP001054252"/>
    </source>
</evidence>
<protein>
    <submittedName>
        <fullName evidence="1">Uncharacterized protein</fullName>
    </submittedName>
</protein>
<comment type="caution">
    <text evidence="1">The sequence shown here is derived from an EMBL/GenBank/DDBJ whole genome shotgun (WGS) entry which is preliminary data.</text>
</comment>
<organism evidence="1 2">
    <name type="scientific">Rubroshorea leprosula</name>
    <dbReference type="NCBI Taxonomy" id="152421"/>
    <lineage>
        <taxon>Eukaryota</taxon>
        <taxon>Viridiplantae</taxon>
        <taxon>Streptophyta</taxon>
        <taxon>Embryophyta</taxon>
        <taxon>Tracheophyta</taxon>
        <taxon>Spermatophyta</taxon>
        <taxon>Magnoliopsida</taxon>
        <taxon>eudicotyledons</taxon>
        <taxon>Gunneridae</taxon>
        <taxon>Pentapetalae</taxon>
        <taxon>rosids</taxon>
        <taxon>malvids</taxon>
        <taxon>Malvales</taxon>
        <taxon>Dipterocarpaceae</taxon>
        <taxon>Rubroshorea</taxon>
    </lineage>
</organism>
<name>A0AAV5IIG4_9ROSI</name>